<dbReference type="GO" id="GO:0003700">
    <property type="term" value="F:DNA-binding transcription factor activity"/>
    <property type="evidence" value="ECO:0007669"/>
    <property type="project" value="TreeGrafter"/>
</dbReference>
<evidence type="ECO:0000313" key="8">
    <source>
        <dbReference type="Proteomes" id="UP000252884"/>
    </source>
</evidence>
<dbReference type="Pfam" id="PF01614">
    <property type="entry name" value="IclR_C"/>
    <property type="match status" value="1"/>
</dbReference>
<evidence type="ECO:0000256" key="2">
    <source>
        <dbReference type="ARBA" id="ARBA00023125"/>
    </source>
</evidence>
<dbReference type="InterPro" id="IPR029016">
    <property type="entry name" value="GAF-like_dom_sf"/>
</dbReference>
<keyword evidence="8" id="KW-1185">Reference proteome</keyword>
<dbReference type="AlphaFoldDB" id="A0A368XQK1"/>
<keyword evidence="3" id="KW-0804">Transcription</keyword>
<evidence type="ECO:0000256" key="1">
    <source>
        <dbReference type="ARBA" id="ARBA00023015"/>
    </source>
</evidence>
<sequence>MMDSMPADAPRSVPPSSRRRTRESGVFVRDTPGVQSLERGLQVLRAFRPGITSLSNAELAERTGFPRATVSRLAATLVSAGFLDHEAATGLYRLGAPFLGLGLAVRSGSAVLQAALPFMREVSEGQRINVGLALADDCDVVYLDSVRKSQLGIFRHIIAGTRLPMAETALGQAWLAGLAPAARKQMLSVLAQRYADRWGPIRREISGALAAIGRDGYCSRDHRSGVMAVATPLALPGHPLHALNISYRAPADDKAHAAECRYGELLLQTAERIRRAAA</sequence>
<evidence type="ECO:0000256" key="4">
    <source>
        <dbReference type="SAM" id="MobiDB-lite"/>
    </source>
</evidence>
<dbReference type="PANTHER" id="PTHR30136">
    <property type="entry name" value="HELIX-TURN-HELIX TRANSCRIPTIONAL REGULATOR, ICLR FAMILY"/>
    <property type="match status" value="1"/>
</dbReference>
<dbReference type="SUPFAM" id="SSF46785">
    <property type="entry name" value="Winged helix' DNA-binding domain"/>
    <property type="match status" value="1"/>
</dbReference>
<accession>A0A368XQK1</accession>
<gene>
    <name evidence="7" type="ORF">DES41_107329</name>
</gene>
<evidence type="ECO:0000256" key="3">
    <source>
        <dbReference type="ARBA" id="ARBA00023163"/>
    </source>
</evidence>
<dbReference type="PROSITE" id="PS51078">
    <property type="entry name" value="ICLR_ED"/>
    <property type="match status" value="1"/>
</dbReference>
<keyword evidence="2" id="KW-0238">DNA-binding</keyword>
<organism evidence="7 8">
    <name type="scientific">Pseudorhodoferax soli</name>
    <dbReference type="NCBI Taxonomy" id="545864"/>
    <lineage>
        <taxon>Bacteria</taxon>
        <taxon>Pseudomonadati</taxon>
        <taxon>Pseudomonadota</taxon>
        <taxon>Betaproteobacteria</taxon>
        <taxon>Burkholderiales</taxon>
        <taxon>Comamonadaceae</taxon>
    </lineage>
</organism>
<comment type="caution">
    <text evidence="7">The sequence shown here is derived from an EMBL/GenBank/DDBJ whole genome shotgun (WGS) entry which is preliminary data.</text>
</comment>
<feature type="domain" description="HTH iclR-type" evidence="5">
    <location>
        <begin position="34"/>
        <end position="96"/>
    </location>
</feature>
<name>A0A368XQK1_9BURK</name>
<dbReference type="Gene3D" id="3.30.450.40">
    <property type="match status" value="1"/>
</dbReference>
<dbReference type="InterPro" id="IPR050707">
    <property type="entry name" value="HTH_MetabolicPath_Reg"/>
</dbReference>
<dbReference type="GO" id="GO:0045892">
    <property type="term" value="P:negative regulation of DNA-templated transcription"/>
    <property type="evidence" value="ECO:0007669"/>
    <property type="project" value="TreeGrafter"/>
</dbReference>
<dbReference type="InterPro" id="IPR036390">
    <property type="entry name" value="WH_DNA-bd_sf"/>
</dbReference>
<evidence type="ECO:0000259" key="6">
    <source>
        <dbReference type="PROSITE" id="PS51078"/>
    </source>
</evidence>
<dbReference type="GO" id="GO:0003677">
    <property type="term" value="F:DNA binding"/>
    <property type="evidence" value="ECO:0007669"/>
    <property type="project" value="UniProtKB-KW"/>
</dbReference>
<dbReference type="PROSITE" id="PS51077">
    <property type="entry name" value="HTH_ICLR"/>
    <property type="match status" value="1"/>
</dbReference>
<dbReference type="Proteomes" id="UP000252884">
    <property type="component" value="Unassembled WGS sequence"/>
</dbReference>
<dbReference type="FunFam" id="1.10.10.10:FF:000056">
    <property type="entry name" value="IclR family transcriptional regulator"/>
    <property type="match status" value="1"/>
</dbReference>
<keyword evidence="1" id="KW-0805">Transcription regulation</keyword>
<feature type="region of interest" description="Disordered" evidence="4">
    <location>
        <begin position="1"/>
        <end position="24"/>
    </location>
</feature>
<evidence type="ECO:0000313" key="7">
    <source>
        <dbReference type="EMBL" id="RCW68807.1"/>
    </source>
</evidence>
<dbReference type="PANTHER" id="PTHR30136:SF33">
    <property type="entry name" value="TRANSCRIPTIONAL REGULATORY PROTEIN"/>
    <property type="match status" value="1"/>
</dbReference>
<dbReference type="SMART" id="SM00346">
    <property type="entry name" value="HTH_ICLR"/>
    <property type="match status" value="1"/>
</dbReference>
<dbReference type="InterPro" id="IPR014757">
    <property type="entry name" value="Tscrpt_reg_IclR_C"/>
</dbReference>
<dbReference type="OrthoDB" id="5401369at2"/>
<dbReference type="Gene3D" id="1.10.10.10">
    <property type="entry name" value="Winged helix-like DNA-binding domain superfamily/Winged helix DNA-binding domain"/>
    <property type="match status" value="1"/>
</dbReference>
<dbReference type="SUPFAM" id="SSF55781">
    <property type="entry name" value="GAF domain-like"/>
    <property type="match status" value="1"/>
</dbReference>
<dbReference type="InterPro" id="IPR036388">
    <property type="entry name" value="WH-like_DNA-bd_sf"/>
</dbReference>
<proteinExistence type="predicted"/>
<feature type="domain" description="IclR-ED" evidence="6">
    <location>
        <begin position="97"/>
        <end position="278"/>
    </location>
</feature>
<evidence type="ECO:0000259" key="5">
    <source>
        <dbReference type="PROSITE" id="PS51077"/>
    </source>
</evidence>
<dbReference type="EMBL" id="QPJK01000007">
    <property type="protein sequence ID" value="RCW68807.1"/>
    <property type="molecule type" value="Genomic_DNA"/>
</dbReference>
<dbReference type="Pfam" id="PF09339">
    <property type="entry name" value="HTH_IclR"/>
    <property type="match status" value="1"/>
</dbReference>
<protein>
    <submittedName>
        <fullName evidence="7">IclR family transcriptional regulator</fullName>
    </submittedName>
</protein>
<dbReference type="InterPro" id="IPR005471">
    <property type="entry name" value="Tscrpt_reg_IclR_N"/>
</dbReference>
<reference evidence="7 8" key="1">
    <citation type="submission" date="2018-07" db="EMBL/GenBank/DDBJ databases">
        <title>Genomic Encyclopedia of Type Strains, Phase IV (KMG-IV): sequencing the most valuable type-strain genomes for metagenomic binning, comparative biology and taxonomic classification.</title>
        <authorList>
            <person name="Goeker M."/>
        </authorList>
    </citation>
    <scope>NUCLEOTIDE SEQUENCE [LARGE SCALE GENOMIC DNA]</scope>
    <source>
        <strain evidence="7 8">DSM 21634</strain>
    </source>
</reference>